<keyword evidence="3" id="KW-1185">Reference proteome</keyword>
<dbReference type="InterPro" id="IPR023804">
    <property type="entry name" value="DUF3792_TM"/>
</dbReference>
<evidence type="ECO:0000256" key="1">
    <source>
        <dbReference type="SAM" id="Phobius"/>
    </source>
</evidence>
<dbReference type="Proteomes" id="UP001179280">
    <property type="component" value="Unassembled WGS sequence"/>
</dbReference>
<feature type="transmembrane region" description="Helical" evidence="1">
    <location>
        <begin position="68"/>
        <end position="88"/>
    </location>
</feature>
<dbReference type="RefSeq" id="WP_204465135.1">
    <property type="nucleotide sequence ID" value="NZ_JAFBCV010000003.1"/>
</dbReference>
<organism evidence="2 3">
    <name type="scientific">Shouchella xiaoxiensis</name>
    <dbReference type="NCBI Taxonomy" id="766895"/>
    <lineage>
        <taxon>Bacteria</taxon>
        <taxon>Bacillati</taxon>
        <taxon>Bacillota</taxon>
        <taxon>Bacilli</taxon>
        <taxon>Bacillales</taxon>
        <taxon>Bacillaceae</taxon>
        <taxon>Shouchella</taxon>
    </lineage>
</organism>
<dbReference type="Pfam" id="PF12670">
    <property type="entry name" value="DUF3792"/>
    <property type="match status" value="1"/>
</dbReference>
<reference evidence="2" key="1">
    <citation type="submission" date="2021-01" db="EMBL/GenBank/DDBJ databases">
        <title>Genomic Encyclopedia of Type Strains, Phase IV (KMG-IV): sequencing the most valuable type-strain genomes for metagenomic binning, comparative biology and taxonomic classification.</title>
        <authorList>
            <person name="Goeker M."/>
        </authorList>
    </citation>
    <scope>NUCLEOTIDE SEQUENCE</scope>
    <source>
        <strain evidence="2">DSM 21943</strain>
    </source>
</reference>
<feature type="transmembrane region" description="Helical" evidence="1">
    <location>
        <begin position="100"/>
        <end position="120"/>
    </location>
</feature>
<proteinExistence type="predicted"/>
<gene>
    <name evidence="2" type="ORF">JOC54_001225</name>
</gene>
<keyword evidence="1" id="KW-1133">Transmembrane helix</keyword>
<evidence type="ECO:0000313" key="2">
    <source>
        <dbReference type="EMBL" id="MBM7837994.1"/>
    </source>
</evidence>
<evidence type="ECO:0000313" key="3">
    <source>
        <dbReference type="Proteomes" id="UP001179280"/>
    </source>
</evidence>
<dbReference type="EMBL" id="JAFBCV010000003">
    <property type="protein sequence ID" value="MBM7837994.1"/>
    <property type="molecule type" value="Genomic_DNA"/>
</dbReference>
<protein>
    <submittedName>
        <fullName evidence="2">Membrane protein (TIGR04086 family)</fullName>
    </submittedName>
</protein>
<feature type="transmembrane region" description="Helical" evidence="1">
    <location>
        <begin position="6"/>
        <end position="31"/>
    </location>
</feature>
<keyword evidence="1" id="KW-0812">Transmembrane</keyword>
<comment type="caution">
    <text evidence="2">The sequence shown here is derived from an EMBL/GenBank/DDBJ whole genome shotgun (WGS) entry which is preliminary data.</text>
</comment>
<accession>A0ABS2SR49</accession>
<keyword evidence="1" id="KW-0472">Membrane</keyword>
<sequence>MESRFFPAILTGTGVSIGIALCASAMMATLLKFTSLTEHSVGWVMVAAALLALFIGGFIAGGKSGTKGWLAGALCALIFSAIVLAISYLGYNETISVKQLLLFASYGGIAALGGMIGVNLSNAA</sequence>
<name>A0ABS2SR49_9BACI</name>
<dbReference type="NCBIfam" id="TIGR04086">
    <property type="entry name" value="TIGR04086_membr"/>
    <property type="match status" value="1"/>
</dbReference>
<feature type="transmembrane region" description="Helical" evidence="1">
    <location>
        <begin position="43"/>
        <end position="62"/>
    </location>
</feature>